<keyword evidence="2" id="KW-1185">Reference proteome</keyword>
<evidence type="ECO:0000313" key="2">
    <source>
        <dbReference type="Proteomes" id="UP000541583"/>
    </source>
</evidence>
<protein>
    <submittedName>
        <fullName evidence="1">Uncharacterized protein</fullName>
    </submittedName>
</protein>
<proteinExistence type="predicted"/>
<evidence type="ECO:0000313" key="1">
    <source>
        <dbReference type="EMBL" id="MBB6112899.1"/>
    </source>
</evidence>
<name>A0ABR6PT34_9SPHI</name>
<comment type="caution">
    <text evidence="1">The sequence shown here is derived from an EMBL/GenBank/DDBJ whole genome shotgun (WGS) entry which is preliminary data.</text>
</comment>
<dbReference type="Proteomes" id="UP000541583">
    <property type="component" value="Unassembled WGS sequence"/>
</dbReference>
<reference evidence="1 2" key="1">
    <citation type="submission" date="2020-08" db="EMBL/GenBank/DDBJ databases">
        <title>Genomic Encyclopedia of Type Strains, Phase IV (KMG-V): Genome sequencing to study the core and pangenomes of soil and plant-associated prokaryotes.</title>
        <authorList>
            <person name="Whitman W."/>
        </authorList>
    </citation>
    <scope>NUCLEOTIDE SEQUENCE [LARGE SCALE GENOMIC DNA]</scope>
    <source>
        <strain evidence="1 2">ANJLi2</strain>
    </source>
</reference>
<dbReference type="EMBL" id="JACHCB010000024">
    <property type="protein sequence ID" value="MBB6112899.1"/>
    <property type="molecule type" value="Genomic_DNA"/>
</dbReference>
<organism evidence="1 2">
    <name type="scientific">Mucilaginibacter lappiensis</name>
    <dbReference type="NCBI Taxonomy" id="354630"/>
    <lineage>
        <taxon>Bacteria</taxon>
        <taxon>Pseudomonadati</taxon>
        <taxon>Bacteroidota</taxon>
        <taxon>Sphingobacteriia</taxon>
        <taxon>Sphingobacteriales</taxon>
        <taxon>Sphingobacteriaceae</taxon>
        <taxon>Mucilaginibacter</taxon>
    </lineage>
</organism>
<gene>
    <name evidence="1" type="ORF">HDF23_005682</name>
</gene>
<sequence length="65" mass="7404">MERPDIFNRLKSGELIRLSDPEFPKIDEIVNHTIRLSARLNSTGDIQQLRQILIEITGSADRSEG</sequence>
<accession>A0ABR6PT34</accession>